<comment type="caution">
    <text evidence="2">The sequence shown here is derived from an EMBL/GenBank/DDBJ whole genome shotgun (WGS) entry which is preliminary data.</text>
</comment>
<sequence>MFSPALRHDPVRSGTVAGTTGWNHTDRFRGTQRYAGVLSSVRNRARGGGNLFLLCTGPRSQKKCASGSERK</sequence>
<dbReference type="AlphaFoldDB" id="N1WKB3"/>
<organism evidence="2 3">
    <name type="scientific">Leptospira weilii serovar Ranarum str. ICFT</name>
    <dbReference type="NCBI Taxonomy" id="1218598"/>
    <lineage>
        <taxon>Bacteria</taxon>
        <taxon>Pseudomonadati</taxon>
        <taxon>Spirochaetota</taxon>
        <taxon>Spirochaetia</taxon>
        <taxon>Leptospirales</taxon>
        <taxon>Leptospiraceae</taxon>
        <taxon>Leptospira</taxon>
    </lineage>
</organism>
<accession>N1WKB3</accession>
<reference evidence="2" key="1">
    <citation type="submission" date="2013-03" db="EMBL/GenBank/DDBJ databases">
        <authorList>
            <person name="Harkins D.M."/>
            <person name="Durkin A.S."/>
            <person name="Brinkac L.M."/>
            <person name="Haft D.H."/>
            <person name="Selengut J.D."/>
            <person name="Sanka R."/>
            <person name="DePew J."/>
            <person name="Purushe J."/>
            <person name="Hartskeerl R.A."/>
            <person name="Ahmed A."/>
            <person name="van der Linden H."/>
            <person name="Goris M.G.A."/>
            <person name="Vinetz J.M."/>
            <person name="Sutton G.G."/>
            <person name="Nierman W.C."/>
            <person name="Fouts D.E."/>
        </authorList>
    </citation>
    <scope>NUCLEOTIDE SEQUENCE [LARGE SCALE GENOMIC DNA]</scope>
    <source>
        <strain evidence="2">ICFT</strain>
    </source>
</reference>
<dbReference type="Proteomes" id="UP000012313">
    <property type="component" value="Unassembled WGS sequence"/>
</dbReference>
<proteinExistence type="predicted"/>
<keyword evidence="3" id="KW-1185">Reference proteome</keyword>
<evidence type="ECO:0000313" key="2">
    <source>
        <dbReference type="EMBL" id="EMY77549.1"/>
    </source>
</evidence>
<dbReference type="EMBL" id="AOHC02000036">
    <property type="protein sequence ID" value="EMY77549.1"/>
    <property type="molecule type" value="Genomic_DNA"/>
</dbReference>
<feature type="compositionally biased region" description="Basic and acidic residues" evidence="1">
    <location>
        <begin position="1"/>
        <end position="11"/>
    </location>
</feature>
<name>N1WKB3_9LEPT</name>
<evidence type="ECO:0000313" key="3">
    <source>
        <dbReference type="Proteomes" id="UP000012313"/>
    </source>
</evidence>
<feature type="region of interest" description="Disordered" evidence="1">
    <location>
        <begin position="1"/>
        <end position="24"/>
    </location>
</feature>
<evidence type="ECO:0000256" key="1">
    <source>
        <dbReference type="SAM" id="MobiDB-lite"/>
    </source>
</evidence>
<protein>
    <submittedName>
        <fullName evidence="2">Uncharacterized protein</fullName>
    </submittedName>
</protein>
<gene>
    <name evidence="2" type="ORF">LEP1GSC060_0163</name>
</gene>